<name>A0A841BP16_9ACTN</name>
<reference evidence="9 10" key="1">
    <citation type="submission" date="2020-08" db="EMBL/GenBank/DDBJ databases">
        <title>Sequencing the genomes of 1000 actinobacteria strains.</title>
        <authorList>
            <person name="Klenk H.-P."/>
        </authorList>
    </citation>
    <scope>NUCLEOTIDE SEQUENCE [LARGE SCALE GENOMIC DNA]</scope>
    <source>
        <strain evidence="9 10">DSM 45362</strain>
    </source>
</reference>
<evidence type="ECO:0000256" key="5">
    <source>
        <dbReference type="ARBA" id="ARBA00022989"/>
    </source>
</evidence>
<proteinExistence type="predicted"/>
<dbReference type="Pfam" id="PF07690">
    <property type="entry name" value="MFS_1"/>
    <property type="match status" value="1"/>
</dbReference>
<dbReference type="PANTHER" id="PTHR23517:SF2">
    <property type="entry name" value="MULTIDRUG RESISTANCE PROTEIN MDTH"/>
    <property type="match status" value="1"/>
</dbReference>
<feature type="transmembrane region" description="Helical" evidence="7">
    <location>
        <begin position="381"/>
        <end position="400"/>
    </location>
</feature>
<feature type="transmembrane region" description="Helical" evidence="7">
    <location>
        <begin position="259"/>
        <end position="281"/>
    </location>
</feature>
<dbReference type="AlphaFoldDB" id="A0A841BP16"/>
<feature type="transmembrane region" description="Helical" evidence="7">
    <location>
        <begin position="145"/>
        <end position="168"/>
    </location>
</feature>
<evidence type="ECO:0000256" key="4">
    <source>
        <dbReference type="ARBA" id="ARBA00022692"/>
    </source>
</evidence>
<feature type="transmembrane region" description="Helical" evidence="7">
    <location>
        <begin position="228"/>
        <end position="247"/>
    </location>
</feature>
<evidence type="ECO:0000313" key="9">
    <source>
        <dbReference type="EMBL" id="MBB5869046.1"/>
    </source>
</evidence>
<keyword evidence="3" id="KW-1003">Cell membrane</keyword>
<evidence type="ECO:0000256" key="1">
    <source>
        <dbReference type="ARBA" id="ARBA00004651"/>
    </source>
</evidence>
<evidence type="ECO:0000256" key="6">
    <source>
        <dbReference type="ARBA" id="ARBA00023136"/>
    </source>
</evidence>
<sequence length="422" mass="44196">MTAVADTQETGILVTIREAPAAVKALLAGVFVNKLGWFIQVFLVLFLTHRGFSEVQAGTALGFYGGGSVIGLIIGGSLADKLGPRNAVLVSMLGTAAFVVGILYVDGYPALLAIITLVGVVGQFYRPASAALLTELTPENRQVMIFAVYRLALNLGTTAAPLIGAALLAVSWDLLFWGEAVAALAFAAIVAVALPRRVSASTEATDSAAPTAPAPSSGYLAMLGDYRYLLFLLCMFLNAAVYIQYLATLPLAMSARGLSTWWFGAVVALNGFLVITCELLVTKVVQHWPARIVAVIGFILLGGGLAFYALPWAPAVFVVGTLIWTLAEIIGGPTMFAYPGMAAPEHLRGRYIGAAHAMFGLGSALGPIAGVYAFRQLGNSVWIWIGVVSLAGTAAAFFGMRGRRVVDQPVAALAAEKVEALS</sequence>
<keyword evidence="6 7" id="KW-0472">Membrane</keyword>
<evidence type="ECO:0000256" key="3">
    <source>
        <dbReference type="ARBA" id="ARBA00022475"/>
    </source>
</evidence>
<evidence type="ECO:0000256" key="7">
    <source>
        <dbReference type="SAM" id="Phobius"/>
    </source>
</evidence>
<dbReference type="Gene3D" id="1.20.1250.20">
    <property type="entry name" value="MFS general substrate transporter like domains"/>
    <property type="match status" value="1"/>
</dbReference>
<feature type="transmembrane region" description="Helical" evidence="7">
    <location>
        <begin position="60"/>
        <end position="79"/>
    </location>
</feature>
<dbReference type="RefSeq" id="WP_184835420.1">
    <property type="nucleotide sequence ID" value="NZ_JACHMN010000002.1"/>
</dbReference>
<comment type="caution">
    <text evidence="9">The sequence shown here is derived from an EMBL/GenBank/DDBJ whole genome shotgun (WGS) entry which is preliminary data.</text>
</comment>
<feature type="transmembrane region" description="Helical" evidence="7">
    <location>
        <begin position="288"/>
        <end position="310"/>
    </location>
</feature>
<organism evidence="9 10">
    <name type="scientific">Allocatelliglobosispora scoriae</name>
    <dbReference type="NCBI Taxonomy" id="643052"/>
    <lineage>
        <taxon>Bacteria</taxon>
        <taxon>Bacillati</taxon>
        <taxon>Actinomycetota</taxon>
        <taxon>Actinomycetes</taxon>
        <taxon>Micromonosporales</taxon>
        <taxon>Micromonosporaceae</taxon>
        <taxon>Allocatelliglobosispora</taxon>
    </lineage>
</organism>
<feature type="transmembrane region" description="Helical" evidence="7">
    <location>
        <begin position="351"/>
        <end position="375"/>
    </location>
</feature>
<dbReference type="InterPro" id="IPR036259">
    <property type="entry name" value="MFS_trans_sf"/>
</dbReference>
<evidence type="ECO:0000313" key="10">
    <source>
        <dbReference type="Proteomes" id="UP000587527"/>
    </source>
</evidence>
<feature type="transmembrane region" description="Helical" evidence="7">
    <location>
        <begin position="174"/>
        <end position="194"/>
    </location>
</feature>
<feature type="transmembrane region" description="Helical" evidence="7">
    <location>
        <begin position="316"/>
        <end position="339"/>
    </location>
</feature>
<dbReference type="SUPFAM" id="SSF103473">
    <property type="entry name" value="MFS general substrate transporter"/>
    <property type="match status" value="1"/>
</dbReference>
<dbReference type="InterPro" id="IPR011701">
    <property type="entry name" value="MFS"/>
</dbReference>
<keyword evidence="4 7" id="KW-0812">Transmembrane</keyword>
<feature type="transmembrane region" description="Helical" evidence="7">
    <location>
        <begin position="25"/>
        <end position="48"/>
    </location>
</feature>
<dbReference type="InterPro" id="IPR050171">
    <property type="entry name" value="MFS_Transporters"/>
</dbReference>
<dbReference type="PANTHER" id="PTHR23517">
    <property type="entry name" value="RESISTANCE PROTEIN MDTM, PUTATIVE-RELATED-RELATED"/>
    <property type="match status" value="1"/>
</dbReference>
<gene>
    <name evidence="9" type="ORF">F4553_002425</name>
</gene>
<dbReference type="GO" id="GO:0022857">
    <property type="term" value="F:transmembrane transporter activity"/>
    <property type="evidence" value="ECO:0007669"/>
    <property type="project" value="InterPro"/>
</dbReference>
<feature type="transmembrane region" description="Helical" evidence="7">
    <location>
        <begin position="111"/>
        <end position="133"/>
    </location>
</feature>
<feature type="transmembrane region" description="Helical" evidence="7">
    <location>
        <begin position="86"/>
        <end position="105"/>
    </location>
</feature>
<comment type="subcellular location">
    <subcellularLocation>
        <location evidence="1">Cell membrane</location>
        <topology evidence="1">Multi-pass membrane protein</topology>
    </subcellularLocation>
</comment>
<evidence type="ECO:0000259" key="8">
    <source>
        <dbReference type="PROSITE" id="PS50850"/>
    </source>
</evidence>
<dbReference type="EMBL" id="JACHMN010000002">
    <property type="protein sequence ID" value="MBB5869046.1"/>
    <property type="molecule type" value="Genomic_DNA"/>
</dbReference>
<keyword evidence="2" id="KW-0813">Transport</keyword>
<dbReference type="PROSITE" id="PS50850">
    <property type="entry name" value="MFS"/>
    <property type="match status" value="1"/>
</dbReference>
<keyword evidence="5 7" id="KW-1133">Transmembrane helix</keyword>
<accession>A0A841BP16</accession>
<keyword evidence="10" id="KW-1185">Reference proteome</keyword>
<dbReference type="Proteomes" id="UP000587527">
    <property type="component" value="Unassembled WGS sequence"/>
</dbReference>
<dbReference type="GO" id="GO:0005886">
    <property type="term" value="C:plasma membrane"/>
    <property type="evidence" value="ECO:0007669"/>
    <property type="project" value="UniProtKB-SubCell"/>
</dbReference>
<feature type="domain" description="Major facilitator superfamily (MFS) profile" evidence="8">
    <location>
        <begin position="1"/>
        <end position="404"/>
    </location>
</feature>
<protein>
    <submittedName>
        <fullName evidence="9">MFS family permease</fullName>
    </submittedName>
</protein>
<evidence type="ECO:0000256" key="2">
    <source>
        <dbReference type="ARBA" id="ARBA00022448"/>
    </source>
</evidence>
<dbReference type="InterPro" id="IPR020846">
    <property type="entry name" value="MFS_dom"/>
</dbReference>